<evidence type="ECO:0008006" key="5">
    <source>
        <dbReference type="Google" id="ProtNLM"/>
    </source>
</evidence>
<reference evidence="3" key="1">
    <citation type="journal article" date="2020" name="Stud. Mycol.">
        <title>101 Dothideomycetes genomes: a test case for predicting lifestyles and emergence of pathogens.</title>
        <authorList>
            <person name="Haridas S."/>
            <person name="Albert R."/>
            <person name="Binder M."/>
            <person name="Bloem J."/>
            <person name="Labutti K."/>
            <person name="Salamov A."/>
            <person name="Andreopoulos B."/>
            <person name="Baker S."/>
            <person name="Barry K."/>
            <person name="Bills G."/>
            <person name="Bluhm B."/>
            <person name="Cannon C."/>
            <person name="Castanera R."/>
            <person name="Culley D."/>
            <person name="Daum C."/>
            <person name="Ezra D."/>
            <person name="Gonzalez J."/>
            <person name="Henrissat B."/>
            <person name="Kuo A."/>
            <person name="Liang C."/>
            <person name="Lipzen A."/>
            <person name="Lutzoni F."/>
            <person name="Magnuson J."/>
            <person name="Mondo S."/>
            <person name="Nolan M."/>
            <person name="Ohm R."/>
            <person name="Pangilinan J."/>
            <person name="Park H.-J."/>
            <person name="Ramirez L."/>
            <person name="Alfaro M."/>
            <person name="Sun H."/>
            <person name="Tritt A."/>
            <person name="Yoshinaga Y."/>
            <person name="Zwiers L.-H."/>
            <person name="Turgeon B."/>
            <person name="Goodwin S."/>
            <person name="Spatafora J."/>
            <person name="Crous P."/>
            <person name="Grigoriev I."/>
        </authorList>
    </citation>
    <scope>NUCLEOTIDE SEQUENCE</scope>
    <source>
        <strain evidence="3">CBS 675.92</strain>
    </source>
</reference>
<gene>
    <name evidence="3" type="ORF">CC80DRAFT_523240</name>
</gene>
<dbReference type="CDD" id="cd12148">
    <property type="entry name" value="fungal_TF_MHR"/>
    <property type="match status" value="1"/>
</dbReference>
<evidence type="ECO:0000256" key="1">
    <source>
        <dbReference type="ARBA" id="ARBA00004123"/>
    </source>
</evidence>
<dbReference type="PANTHER" id="PTHR31001:SF87">
    <property type="entry name" value="COL-21"/>
    <property type="match status" value="1"/>
</dbReference>
<evidence type="ECO:0000256" key="2">
    <source>
        <dbReference type="ARBA" id="ARBA00023242"/>
    </source>
</evidence>
<dbReference type="Proteomes" id="UP000800035">
    <property type="component" value="Unassembled WGS sequence"/>
</dbReference>
<evidence type="ECO:0000313" key="3">
    <source>
        <dbReference type="EMBL" id="KAF1960022.1"/>
    </source>
</evidence>
<dbReference type="EMBL" id="ML976983">
    <property type="protein sequence ID" value="KAF1960022.1"/>
    <property type="molecule type" value="Genomic_DNA"/>
</dbReference>
<name>A0A6A5U854_9PLEO</name>
<dbReference type="OrthoDB" id="5344325at2759"/>
<dbReference type="GO" id="GO:0005634">
    <property type="term" value="C:nucleus"/>
    <property type="evidence" value="ECO:0007669"/>
    <property type="project" value="UniProtKB-SubCell"/>
</dbReference>
<sequence>MILSISYYFKGSDSNTLALIRKLGLADVNSPHGSSPSLNPKAADDVHRILERVPDQQILDFLVQYFVAEVNWMDQLVHILWFLAKYQRWSLIERVRLVTEVDFAILVLHICSYASQFPPSPGNTLDKIRGILLADVRAMCDEAADNLAAISTATDRRGSLIRVQHLAFSALQCQIAGKMTAFWEALNRPIRVAQSVGMHSEATRLRQGVETPDHEMERRTFCNLYIRDSLLSRQLDRIPFLPGCLHPADWPQLQALGYGRTGGENMDVDAPDPFTERLLQARLADYWRKMGPMQGGEYDMMVAEERYDKFCREYLSQLPPGFAIVDPDATWDKRFPKLVLQRKLLHIAIYDSLCWNFRALLLQRPLPLPHDINSVESLSLPTYKRVLLTTQETALAVAALKSMDRVTQLHALLGGCHTRLAALVFSTFEAAVLLVYLCMDPMFPRGCDHQSEPRLSALKMDPLQADICSVTRHGSLQAVQGALKRLRMLAEVSSMAEVGASTLAQLLSKVTDDVVLIPNQDVVSSATTTGSQLGATTTTGDVASWFPCDDTDLRSVNDFMSIGRILPAGDMASWSSFDAVNMYAQDDFVSMSTALDI</sequence>
<proteinExistence type="predicted"/>
<dbReference type="AlphaFoldDB" id="A0A6A5U854"/>
<organism evidence="3 4">
    <name type="scientific">Byssothecium circinans</name>
    <dbReference type="NCBI Taxonomy" id="147558"/>
    <lineage>
        <taxon>Eukaryota</taxon>
        <taxon>Fungi</taxon>
        <taxon>Dikarya</taxon>
        <taxon>Ascomycota</taxon>
        <taxon>Pezizomycotina</taxon>
        <taxon>Dothideomycetes</taxon>
        <taxon>Pleosporomycetidae</taxon>
        <taxon>Pleosporales</taxon>
        <taxon>Massarineae</taxon>
        <taxon>Massarinaceae</taxon>
        <taxon>Byssothecium</taxon>
    </lineage>
</organism>
<evidence type="ECO:0000313" key="4">
    <source>
        <dbReference type="Proteomes" id="UP000800035"/>
    </source>
</evidence>
<keyword evidence="2" id="KW-0539">Nucleus</keyword>
<comment type="subcellular location">
    <subcellularLocation>
        <location evidence="1">Nucleus</location>
    </subcellularLocation>
</comment>
<dbReference type="PANTHER" id="PTHR31001">
    <property type="entry name" value="UNCHARACTERIZED TRANSCRIPTIONAL REGULATORY PROTEIN"/>
    <property type="match status" value="1"/>
</dbReference>
<keyword evidence="4" id="KW-1185">Reference proteome</keyword>
<accession>A0A6A5U854</accession>
<dbReference type="InterPro" id="IPR050613">
    <property type="entry name" value="Sec_Metabolite_Reg"/>
</dbReference>
<protein>
    <recommendedName>
        <fullName evidence="5">Transcription factor domain-containing protein</fullName>
    </recommendedName>
</protein>